<sequence length="1170" mass="128098">MPFDWTPYEREVINVHVNGPKTAKDTLAYLRQKYGINATISQFKRKFGGKRNLRADEWKVVISKVRERKAEGKASAVYLHGRQLEPERVTRETQRYLNKTEVKSLEDIDLGINTTGQHRLEIRDVVIPCSQLITHTRSCIPRGLPKFIGTRNFQEIENLAGTAGHGIDFDFATQADLMGLDLSTPGPQDFPEFPTFFGSQSPSNLGMLSLQPNQRSPTPSQLDMTQNQMVRIGSYSPRQIRVVPPSEASALQAPPAKPTAIAGWAEPLFPLFWESQEIVSLIPAIGRPSMLSAQSHLGAPNRSDLRLRIQPKNPGWIHSHLMSVNSNLRILEPSTRFIEQLMTIAESGFSRSAVTELPDPDDQSQQSLICIFSVMVYLISNNLLQDHQIRIIIRWAVDKRLNEKLANFLQANSKYTRSSAIILLQQQGIENGEKTPASFRNIDPVLPFSLSKRRRAPKGLSWILFREAIDRNDVENAKSLVSRGADVNCFDHHCSPGTCFNTSPGRESIGHKRTPLLYAIEFGSGAMISYLVGICADNSGTALLYAMKLSRFETVHNLLRKTTSICVDTGAQAYRILEDFKSNSPREYKVVREKLSSSEEFQVFELIEAANRGNLALAELVLEYDIKQRELERCLCEAVKLMKPMAVATLLERGVDPNARRYRLANKAQGKFDEIEESHPIELALDQKASWKCGIEVPGIVCLLIRAGADISDELLVRSGEAAAASGLGFSDFIISLIHKGHDAALCGPPMLARVVAAHSIFRCGILLDAGVPVNAYSKEYCHEDYRKFNILGQMSAIQVAAFHGHLALVQYLAGRGGDVNLPAHDDCGRTALQIAAETGHFEVVKWLISAGADFKAPPAIEGGVTVLEAVTGPRKYHDIDRMFKYLLALGAPINHPDGGTSTVLHRLARIPHNTCVELALEAGAGVGDREDGWTPLQVAAKWGHTEVILTLLSHGSDINACAADGFKGHTALQEAASSYDSKTVKLLLQHGADVNAPAGAVHGRTALQAAAEVGDIEMVKLLLRNDADVNAPAAADSGRTALQAAMSSLIYDPRIATLLINSGADINAAGSLKNGRTAVEGAAEHGRLDMVRLLLNAGAMPGNDGFSRAIELADENDHFAIGDLLEGFVESGKFIFTGSSNWLSENVWPSLAEEGMVIDDEEVDRAIQD</sequence>
<feature type="repeat" description="ANK" evidence="1">
    <location>
        <begin position="932"/>
        <end position="964"/>
    </location>
</feature>
<dbReference type="InterPro" id="IPR036770">
    <property type="entry name" value="Ankyrin_rpt-contain_sf"/>
</dbReference>
<dbReference type="SMART" id="SM00248">
    <property type="entry name" value="ANK"/>
    <property type="match status" value="12"/>
</dbReference>
<dbReference type="PROSITE" id="PS50088">
    <property type="entry name" value="ANK_REPEAT"/>
    <property type="match status" value="6"/>
</dbReference>
<dbReference type="AlphaFoldDB" id="A0A0P7BP24"/>
<dbReference type="PANTHER" id="PTHR46224">
    <property type="entry name" value="ANKYRIN REPEAT FAMILY PROTEIN"/>
    <property type="match status" value="1"/>
</dbReference>
<dbReference type="InterPro" id="IPR002110">
    <property type="entry name" value="Ankyrin_rpt"/>
</dbReference>
<dbReference type="PROSITE" id="PS50297">
    <property type="entry name" value="ANK_REP_REGION"/>
    <property type="match status" value="6"/>
</dbReference>
<feature type="repeat" description="ANK" evidence="1">
    <location>
        <begin position="828"/>
        <end position="860"/>
    </location>
</feature>
<dbReference type="Pfam" id="PF13637">
    <property type="entry name" value="Ank_4"/>
    <property type="match status" value="1"/>
</dbReference>
<dbReference type="EMBL" id="LKCW01000048">
    <property type="protein sequence ID" value="KPM42439.1"/>
    <property type="molecule type" value="Genomic_DNA"/>
</dbReference>
<dbReference type="Gene3D" id="1.25.40.20">
    <property type="entry name" value="Ankyrin repeat-containing domain"/>
    <property type="match status" value="5"/>
</dbReference>
<protein>
    <recommendedName>
        <fullName evidence="2">Clr5 domain-containing protein</fullName>
    </recommendedName>
</protein>
<gene>
    <name evidence="3" type="ORF">AK830_g4093</name>
</gene>
<proteinExistence type="predicted"/>
<evidence type="ECO:0000256" key="1">
    <source>
        <dbReference type="PROSITE-ProRule" id="PRU00023"/>
    </source>
</evidence>
<dbReference type="Pfam" id="PF12796">
    <property type="entry name" value="Ank_2"/>
    <property type="match status" value="2"/>
</dbReference>
<dbReference type="InterPro" id="IPR025676">
    <property type="entry name" value="Clr5_dom"/>
</dbReference>
<feature type="repeat" description="ANK" evidence="1">
    <location>
        <begin position="968"/>
        <end position="1000"/>
    </location>
</feature>
<evidence type="ECO:0000313" key="4">
    <source>
        <dbReference type="Proteomes" id="UP000050424"/>
    </source>
</evidence>
<evidence type="ECO:0000313" key="3">
    <source>
        <dbReference type="EMBL" id="KPM42439.1"/>
    </source>
</evidence>
<feature type="repeat" description="ANK" evidence="1">
    <location>
        <begin position="1003"/>
        <end position="1035"/>
    </location>
</feature>
<name>A0A0P7BP24_9HYPO</name>
<dbReference type="InterPro" id="IPR051616">
    <property type="entry name" value="Cul2-RING_E3_ligase_SR"/>
</dbReference>
<accession>A0A0P7BP24</accession>
<comment type="caution">
    <text evidence="3">The sequence shown here is derived from an EMBL/GenBank/DDBJ whole genome shotgun (WGS) entry which is preliminary data.</text>
</comment>
<dbReference type="PRINTS" id="PR01415">
    <property type="entry name" value="ANKYRIN"/>
</dbReference>
<organism evidence="3 4">
    <name type="scientific">Neonectria ditissima</name>
    <dbReference type="NCBI Taxonomy" id="78410"/>
    <lineage>
        <taxon>Eukaryota</taxon>
        <taxon>Fungi</taxon>
        <taxon>Dikarya</taxon>
        <taxon>Ascomycota</taxon>
        <taxon>Pezizomycotina</taxon>
        <taxon>Sordariomycetes</taxon>
        <taxon>Hypocreomycetidae</taxon>
        <taxon>Hypocreales</taxon>
        <taxon>Nectriaceae</taxon>
        <taxon>Neonectria</taxon>
    </lineage>
</organism>
<dbReference type="STRING" id="78410.A0A0P7BP24"/>
<dbReference type="PANTHER" id="PTHR46224:SF64">
    <property type="entry name" value="IQ MOTIF AND ANKYRIN REPEAT DOMAIN-CONTAINING PROTEIN 1"/>
    <property type="match status" value="1"/>
</dbReference>
<dbReference type="OrthoDB" id="539213at2759"/>
<feature type="repeat" description="ANK" evidence="1">
    <location>
        <begin position="1038"/>
        <end position="1072"/>
    </location>
</feature>
<dbReference type="Pfam" id="PF14420">
    <property type="entry name" value="Clr5"/>
    <property type="match status" value="1"/>
</dbReference>
<dbReference type="SUPFAM" id="SSF48403">
    <property type="entry name" value="Ankyrin repeat"/>
    <property type="match status" value="2"/>
</dbReference>
<feature type="repeat" description="ANK" evidence="1">
    <location>
        <begin position="1075"/>
        <end position="1100"/>
    </location>
</feature>
<dbReference type="Proteomes" id="UP000050424">
    <property type="component" value="Unassembled WGS sequence"/>
</dbReference>
<feature type="domain" description="Clr5" evidence="2">
    <location>
        <begin position="4"/>
        <end position="47"/>
    </location>
</feature>
<reference evidence="3 4" key="1">
    <citation type="submission" date="2015-09" db="EMBL/GenBank/DDBJ databases">
        <title>Draft genome of a European isolate of the apple canker pathogen Neonectria ditissima.</title>
        <authorList>
            <person name="Gomez-Cortecero A."/>
            <person name="Harrison R.J."/>
            <person name="Armitage A.D."/>
        </authorList>
    </citation>
    <scope>NUCLEOTIDE SEQUENCE [LARGE SCALE GENOMIC DNA]</scope>
    <source>
        <strain evidence="3 4">R09/05</strain>
    </source>
</reference>
<keyword evidence="4" id="KW-1185">Reference proteome</keyword>
<keyword evidence="1" id="KW-0040">ANK repeat</keyword>
<evidence type="ECO:0000259" key="2">
    <source>
        <dbReference type="Pfam" id="PF14420"/>
    </source>
</evidence>